<dbReference type="GO" id="GO:2000766">
    <property type="term" value="P:negative regulation of cytoplasmic translation"/>
    <property type="evidence" value="ECO:0007669"/>
    <property type="project" value="TreeGrafter"/>
</dbReference>
<feature type="domain" description="RRM" evidence="4">
    <location>
        <begin position="237"/>
        <end position="308"/>
    </location>
</feature>
<dbReference type="SUPFAM" id="SSF54928">
    <property type="entry name" value="RNA-binding domain, RBD"/>
    <property type="match status" value="1"/>
</dbReference>
<proteinExistence type="predicted"/>
<dbReference type="GO" id="GO:0000900">
    <property type="term" value="F:mRNA regulatory element binding translation repressor activity"/>
    <property type="evidence" value="ECO:0007669"/>
    <property type="project" value="TreeGrafter"/>
</dbReference>
<dbReference type="CDD" id="cd12724">
    <property type="entry name" value="RRM1_CPEB2_like"/>
    <property type="match status" value="1"/>
</dbReference>
<keyword evidence="5" id="KW-1185">Reference proteome</keyword>
<dbReference type="GO" id="GO:0005634">
    <property type="term" value="C:nucleus"/>
    <property type="evidence" value="ECO:0007669"/>
    <property type="project" value="TreeGrafter"/>
</dbReference>
<evidence type="ECO:0000256" key="2">
    <source>
        <dbReference type="ARBA" id="ARBA00022884"/>
    </source>
</evidence>
<dbReference type="GeneID" id="117647793"/>
<dbReference type="AlphaFoldDB" id="A0A6P8YZJ3"/>
<dbReference type="InterPro" id="IPR000504">
    <property type="entry name" value="RRM_dom"/>
</dbReference>
<organism evidence="6">
    <name type="scientific">Thrips palmi</name>
    <name type="common">Melon thrips</name>
    <dbReference type="NCBI Taxonomy" id="161013"/>
    <lineage>
        <taxon>Eukaryota</taxon>
        <taxon>Metazoa</taxon>
        <taxon>Ecdysozoa</taxon>
        <taxon>Arthropoda</taxon>
        <taxon>Hexapoda</taxon>
        <taxon>Insecta</taxon>
        <taxon>Pterygota</taxon>
        <taxon>Neoptera</taxon>
        <taxon>Paraneoptera</taxon>
        <taxon>Thysanoptera</taxon>
        <taxon>Terebrantia</taxon>
        <taxon>Thripoidea</taxon>
        <taxon>Thripidae</taxon>
        <taxon>Thrips</taxon>
    </lineage>
</organism>
<dbReference type="InterPro" id="IPR035979">
    <property type="entry name" value="RBD_domain_sf"/>
</dbReference>
<dbReference type="RefSeq" id="XP_034245598.1">
    <property type="nucleotide sequence ID" value="XM_034389707.1"/>
</dbReference>
<dbReference type="Proteomes" id="UP000515158">
    <property type="component" value="Unplaced"/>
</dbReference>
<name>A0A6P8YZJ3_THRPL</name>
<keyword evidence="2 3" id="KW-0694">RNA-binding</keyword>
<evidence type="ECO:0000313" key="5">
    <source>
        <dbReference type="Proteomes" id="UP000515158"/>
    </source>
</evidence>
<accession>A0A6P8YZJ3</accession>
<feature type="domain" description="RRM" evidence="4">
    <location>
        <begin position="87"/>
        <end position="184"/>
    </location>
</feature>
<dbReference type="CDD" id="cd19757">
    <property type="entry name" value="Bbox1"/>
    <property type="match status" value="1"/>
</dbReference>
<evidence type="ECO:0000256" key="1">
    <source>
        <dbReference type="ARBA" id="ARBA00022737"/>
    </source>
</evidence>
<evidence type="ECO:0000256" key="3">
    <source>
        <dbReference type="PROSITE-ProRule" id="PRU00176"/>
    </source>
</evidence>
<dbReference type="Pfam" id="PF16367">
    <property type="entry name" value="RRM_7"/>
    <property type="match status" value="1"/>
</dbReference>
<evidence type="ECO:0000313" key="6">
    <source>
        <dbReference type="RefSeq" id="XP_034245598.1"/>
    </source>
</evidence>
<dbReference type="InParanoid" id="A0A6P8YZJ3"/>
<dbReference type="Gene3D" id="3.30.70.330">
    <property type="match status" value="2"/>
</dbReference>
<dbReference type="PANTHER" id="PTHR12566">
    <property type="entry name" value="CYTOPLASMIC POLYADENYLATION ELEMENT BINDING PROTEIN CPEB"/>
    <property type="match status" value="1"/>
</dbReference>
<protein>
    <submittedName>
        <fullName evidence="6">Cytoplasmic polyadenylation element-binding protein 2-like</fullName>
    </submittedName>
</protein>
<evidence type="ECO:0000259" key="4">
    <source>
        <dbReference type="PROSITE" id="PS50102"/>
    </source>
</evidence>
<dbReference type="PANTHER" id="PTHR12566:SF12">
    <property type="entry name" value="TRANSLATIONAL REGULATOR ORB2"/>
    <property type="match status" value="1"/>
</dbReference>
<dbReference type="GO" id="GO:0005737">
    <property type="term" value="C:cytoplasm"/>
    <property type="evidence" value="ECO:0007669"/>
    <property type="project" value="TreeGrafter"/>
</dbReference>
<sequence>MASYVVSPSPQWRYPVENEQSRNMTTLSSNNYPSSNGNYLRPRVVYSKGPCPLSMPNLSAPASPRASSLSNIMMGFQENQRFEKYSRKVFIGGLPPDINEKEIYSAFRRFGPLTVNWPQKGETRPHYPPRGYAFLIFQEEESVQLLIDACIQKPAETPRMSERSRLPLVAQANGIPQRLQASQPPVVVQLPVLTLQPQLYISVSSHLQPNKLVQIRPWNLTDAEYTLDDSVPLDPRKTVFVGGVPRPFKAVELACLMNDLFGNVCCAGIDTDPDLRYPKGAARVTFTTRESYLRAIEVRFVEVQMPDQRKRMEVKPFVLDDQLCDQCIDIDRKSGPYFCGNLICLQYYCEFCWSQIHSEDEKMFHKPIVKEWADRPRTLAYRRC</sequence>
<gene>
    <name evidence="6" type="primary">LOC117647793</name>
</gene>
<dbReference type="InterPro" id="IPR012677">
    <property type="entry name" value="Nucleotide-bd_a/b_plait_sf"/>
</dbReference>
<dbReference type="KEGG" id="tpal:117647793"/>
<dbReference type="GO" id="GO:0043022">
    <property type="term" value="F:ribosome binding"/>
    <property type="evidence" value="ECO:0007669"/>
    <property type="project" value="TreeGrafter"/>
</dbReference>
<dbReference type="PROSITE" id="PS50102">
    <property type="entry name" value="RRM"/>
    <property type="match status" value="2"/>
</dbReference>
<dbReference type="GO" id="GO:0008135">
    <property type="term" value="F:translation factor activity, RNA binding"/>
    <property type="evidence" value="ECO:0007669"/>
    <property type="project" value="TreeGrafter"/>
</dbReference>
<dbReference type="GO" id="GO:0007283">
    <property type="term" value="P:spermatogenesis"/>
    <property type="evidence" value="ECO:0007669"/>
    <property type="project" value="UniProtKB-ARBA"/>
</dbReference>
<dbReference type="InterPro" id="IPR034819">
    <property type="entry name" value="CPEB"/>
</dbReference>
<dbReference type="Gene3D" id="4.10.640.40">
    <property type="entry name" value="Cytoplasmic polyadenylation element-binding protein, ZZ domain"/>
    <property type="match status" value="1"/>
</dbReference>
<dbReference type="InterPro" id="IPR038446">
    <property type="entry name" value="CEBP_ZZ_sf"/>
</dbReference>
<dbReference type="InterPro" id="IPR032296">
    <property type="entry name" value="CEBP_ZZ"/>
</dbReference>
<dbReference type="FunFam" id="3.30.70.330:FF:000483">
    <property type="entry name" value="Cytoplasmic polyadenylation element-binding protein 2"/>
    <property type="match status" value="1"/>
</dbReference>
<reference evidence="6" key="1">
    <citation type="submission" date="2025-08" db="UniProtKB">
        <authorList>
            <consortium name="RefSeq"/>
        </authorList>
    </citation>
    <scope>IDENTIFICATION</scope>
    <source>
        <tissue evidence="6">Total insect</tissue>
    </source>
</reference>
<dbReference type="FunFam" id="4.10.640.40:FF:000001">
    <property type="entry name" value="Cytoplasmic polyadenylation element-binding 2 isoform X2"/>
    <property type="match status" value="1"/>
</dbReference>
<keyword evidence="1" id="KW-0677">Repeat</keyword>
<dbReference type="GO" id="GO:0003730">
    <property type="term" value="F:mRNA 3'-UTR binding"/>
    <property type="evidence" value="ECO:0007669"/>
    <property type="project" value="InterPro"/>
</dbReference>
<dbReference type="GO" id="GO:0043005">
    <property type="term" value="C:neuron projection"/>
    <property type="evidence" value="ECO:0007669"/>
    <property type="project" value="TreeGrafter"/>
</dbReference>
<dbReference type="OrthoDB" id="10033548at2759"/>
<dbReference type="SMART" id="SM00360">
    <property type="entry name" value="RRM"/>
    <property type="match status" value="2"/>
</dbReference>
<dbReference type="Pfam" id="PF16366">
    <property type="entry name" value="CEBP_ZZ"/>
    <property type="match status" value="1"/>
</dbReference>
<dbReference type="GO" id="GO:0045202">
    <property type="term" value="C:synapse"/>
    <property type="evidence" value="ECO:0007669"/>
    <property type="project" value="TreeGrafter"/>
</dbReference>